<accession>A0A5S4FRQ2</accession>
<dbReference type="InterPro" id="IPR020845">
    <property type="entry name" value="AMP-binding_CS"/>
</dbReference>
<evidence type="ECO:0000313" key="3">
    <source>
        <dbReference type="Proteomes" id="UP000309128"/>
    </source>
</evidence>
<dbReference type="Gene3D" id="3.40.50.12780">
    <property type="entry name" value="N-terminal domain of ligase-like"/>
    <property type="match status" value="1"/>
</dbReference>
<protein>
    <submittedName>
        <fullName evidence="2">Amino acid adenylation domain-containing protein</fullName>
    </submittedName>
</protein>
<dbReference type="AlphaFoldDB" id="A0A5S4FRQ2"/>
<keyword evidence="3" id="KW-1185">Reference proteome</keyword>
<dbReference type="FunFam" id="3.40.50.980:FF:000001">
    <property type="entry name" value="Non-ribosomal peptide synthetase"/>
    <property type="match status" value="1"/>
</dbReference>
<dbReference type="InterPro" id="IPR042099">
    <property type="entry name" value="ANL_N_sf"/>
</dbReference>
<dbReference type="PROSITE" id="PS50075">
    <property type="entry name" value="CARRIER"/>
    <property type="match status" value="1"/>
</dbReference>
<dbReference type="Pfam" id="PF00501">
    <property type="entry name" value="AMP-binding"/>
    <property type="match status" value="1"/>
</dbReference>
<dbReference type="NCBIfam" id="TIGR01733">
    <property type="entry name" value="AA-adenyl-dom"/>
    <property type="match status" value="1"/>
</dbReference>
<dbReference type="InterPro" id="IPR036736">
    <property type="entry name" value="ACP-like_sf"/>
</dbReference>
<organism evidence="2 3">
    <name type="scientific">Nonomuraea turkmeniaca</name>
    <dbReference type="NCBI Taxonomy" id="103838"/>
    <lineage>
        <taxon>Bacteria</taxon>
        <taxon>Bacillati</taxon>
        <taxon>Actinomycetota</taxon>
        <taxon>Actinomycetes</taxon>
        <taxon>Streptosporangiales</taxon>
        <taxon>Streptosporangiaceae</taxon>
        <taxon>Nonomuraea</taxon>
    </lineage>
</organism>
<dbReference type="InterPro" id="IPR009081">
    <property type="entry name" value="PP-bd_ACP"/>
</dbReference>
<dbReference type="EMBL" id="VCKY01000142">
    <property type="protein sequence ID" value="TMR12047.1"/>
    <property type="molecule type" value="Genomic_DNA"/>
</dbReference>
<dbReference type="CDD" id="cd05930">
    <property type="entry name" value="A_NRPS"/>
    <property type="match status" value="1"/>
</dbReference>
<dbReference type="GO" id="GO:0031177">
    <property type="term" value="F:phosphopantetheine binding"/>
    <property type="evidence" value="ECO:0007669"/>
    <property type="project" value="TreeGrafter"/>
</dbReference>
<dbReference type="InterPro" id="IPR025110">
    <property type="entry name" value="AMP-bd_C"/>
</dbReference>
<dbReference type="InterPro" id="IPR045851">
    <property type="entry name" value="AMP-bd_C_sf"/>
</dbReference>
<dbReference type="GO" id="GO:0043041">
    <property type="term" value="P:amino acid activation for nonribosomal peptide biosynthetic process"/>
    <property type="evidence" value="ECO:0007669"/>
    <property type="project" value="TreeGrafter"/>
</dbReference>
<dbReference type="GO" id="GO:0005737">
    <property type="term" value="C:cytoplasm"/>
    <property type="evidence" value="ECO:0007669"/>
    <property type="project" value="TreeGrafter"/>
</dbReference>
<comment type="caution">
    <text evidence="2">The sequence shown here is derived from an EMBL/GenBank/DDBJ whole genome shotgun (WGS) entry which is preliminary data.</text>
</comment>
<dbReference type="Proteomes" id="UP000309128">
    <property type="component" value="Unassembled WGS sequence"/>
</dbReference>
<dbReference type="OrthoDB" id="3802848at2"/>
<name>A0A5S4FRQ2_9ACTN</name>
<dbReference type="SUPFAM" id="SSF47336">
    <property type="entry name" value="ACP-like"/>
    <property type="match status" value="1"/>
</dbReference>
<dbReference type="Gene3D" id="1.10.1200.10">
    <property type="entry name" value="ACP-like"/>
    <property type="match status" value="1"/>
</dbReference>
<dbReference type="Pfam" id="PF13193">
    <property type="entry name" value="AMP-binding_C"/>
    <property type="match status" value="1"/>
</dbReference>
<evidence type="ECO:0000313" key="2">
    <source>
        <dbReference type="EMBL" id="TMR12047.1"/>
    </source>
</evidence>
<feature type="domain" description="Carrier" evidence="1">
    <location>
        <begin position="561"/>
        <end position="636"/>
    </location>
</feature>
<dbReference type="InterPro" id="IPR000873">
    <property type="entry name" value="AMP-dep_synth/lig_dom"/>
</dbReference>
<dbReference type="GO" id="GO:0044550">
    <property type="term" value="P:secondary metabolite biosynthetic process"/>
    <property type="evidence" value="ECO:0007669"/>
    <property type="project" value="TreeGrafter"/>
</dbReference>
<gene>
    <name evidence="2" type="ORF">ETD86_33735</name>
</gene>
<dbReference type="Gene3D" id="3.30.300.30">
    <property type="match status" value="1"/>
</dbReference>
<sequence length="636" mass="69199">MAHSEQPKRVLRACLNPCKMRAGNTAEDGRRMWKAGRKIPVPDVTVHKLVEEQVRQRPSEVALVGSAKRTTYGQLNNYANGLAATLLRRGVGQGSIVAIALPRGPHMVAAMLAVLKSGAAYVFLDPTYPQSRLKFMRENSSANVLVTAEEAASRMPFAHPNTILLDLDMAPGHAPVVPDPKEEIPPGRVAYIVYTSGSTGDPKGVPITHRSLVGYLVAGADETEPHAADTVLQLVNPSFDPCQREVFGALSAGASLYLLDRLDERTPEAVARLLSSGEITVLAAMAPTMLEAMLAVAEEEDLRWRLRVIAISGEPLYMPTLRRLRSRVTDDCRIFNQYGMAECTMISTRWEALRSDPLVGSQAPIGRPIPNVEIVLLDDEGRPIGQDTGEAGELLVSGVGVAGGYLGDPVLSQRKFVADPFGSGNTVYRTGDLARWLPDGNLEYAGRTDLQAKPRGTRMEMGEIDAGLLSYDKIQQAVATTASDPHGDLRLVAYVVPAPGSGPLFVDELRAYLRTRLPSSRIPEIFVEISELPVTPHGKVDRSRLPEPVRERPPLTYPLVLPSTQVEETLRSIWSDVLGMDSIGVTDDFFDLGGHPYLAARIAMRVRTCLRVSINTGDVLQAPTIQHLAKLIEEQA</sequence>
<dbReference type="InterPro" id="IPR010071">
    <property type="entry name" value="AA_adenyl_dom"/>
</dbReference>
<dbReference type="PANTHER" id="PTHR45527:SF1">
    <property type="entry name" value="FATTY ACID SYNTHASE"/>
    <property type="match status" value="1"/>
</dbReference>
<dbReference type="PROSITE" id="PS00455">
    <property type="entry name" value="AMP_BINDING"/>
    <property type="match status" value="1"/>
</dbReference>
<evidence type="ECO:0000259" key="1">
    <source>
        <dbReference type="PROSITE" id="PS50075"/>
    </source>
</evidence>
<dbReference type="SUPFAM" id="SSF56801">
    <property type="entry name" value="Acetyl-CoA synthetase-like"/>
    <property type="match status" value="1"/>
</dbReference>
<reference evidence="2 3" key="1">
    <citation type="submission" date="2019-05" db="EMBL/GenBank/DDBJ databases">
        <title>Draft genome sequence of Nonomuraea turkmeniaca DSM 43926.</title>
        <authorList>
            <person name="Saricaoglu S."/>
            <person name="Isik K."/>
        </authorList>
    </citation>
    <scope>NUCLEOTIDE SEQUENCE [LARGE SCALE GENOMIC DNA]</scope>
    <source>
        <strain evidence="2 3">DSM 43926</strain>
    </source>
</reference>
<dbReference type="Pfam" id="PF00550">
    <property type="entry name" value="PP-binding"/>
    <property type="match status" value="1"/>
</dbReference>
<dbReference type="PANTHER" id="PTHR45527">
    <property type="entry name" value="NONRIBOSOMAL PEPTIDE SYNTHETASE"/>
    <property type="match status" value="1"/>
</dbReference>
<proteinExistence type="predicted"/>